<dbReference type="InterPro" id="IPR057157">
    <property type="entry name" value="DUF7835"/>
</dbReference>
<dbReference type="STRING" id="1324957.K933_12605"/>
<dbReference type="Proteomes" id="UP000017840">
    <property type="component" value="Unassembled WGS sequence"/>
</dbReference>
<dbReference type="AlphaFoldDB" id="V4HAJ8"/>
<protein>
    <submittedName>
        <fullName evidence="3">Small CPxCG-related zinc finger protein</fullName>
    </submittedName>
</protein>
<feature type="domain" description="DUF7835" evidence="2">
    <location>
        <begin position="1"/>
        <end position="64"/>
    </location>
</feature>
<keyword evidence="4" id="KW-1185">Reference proteome</keyword>
<gene>
    <name evidence="3" type="ORF">K933_12605</name>
</gene>
<comment type="caution">
    <text evidence="3">The sequence shown here is derived from an EMBL/GenBank/DDBJ whole genome shotgun (WGS) entry which is preliminary data.</text>
</comment>
<evidence type="ECO:0000256" key="1">
    <source>
        <dbReference type="SAM" id="MobiDB-lite"/>
    </source>
</evidence>
<organism evidence="3 4">
    <name type="scientific">Candidatus Halobonum tyrrellensis G22</name>
    <dbReference type="NCBI Taxonomy" id="1324957"/>
    <lineage>
        <taxon>Archaea</taxon>
        <taxon>Methanobacteriati</taxon>
        <taxon>Methanobacteriota</taxon>
        <taxon>Stenosarchaea group</taxon>
        <taxon>Halobacteria</taxon>
        <taxon>Halobacteriales</taxon>
        <taxon>Haloferacaceae</taxon>
        <taxon>Candidatus Halobonum</taxon>
    </lineage>
</organism>
<accession>V4HAJ8</accession>
<dbReference type="RefSeq" id="WP_023395096.1">
    <property type="nucleotide sequence ID" value="NZ_ASGZ01000050.1"/>
</dbReference>
<evidence type="ECO:0000313" key="4">
    <source>
        <dbReference type="Proteomes" id="UP000017840"/>
    </source>
</evidence>
<evidence type="ECO:0000259" key="2">
    <source>
        <dbReference type="Pfam" id="PF25205"/>
    </source>
</evidence>
<sequence length="65" mass="7303">MSHSLHEADSLTESCERCETDTPHEVSIEIRTEGSGENAEFSREPYRVTTCSSCGHEVATRMNDR</sequence>
<name>V4HAJ8_9EURY</name>
<dbReference type="EMBL" id="ASGZ01000050">
    <property type="protein sequence ID" value="ESP87730.1"/>
    <property type="molecule type" value="Genomic_DNA"/>
</dbReference>
<dbReference type="eggNOG" id="arCOG06371">
    <property type="taxonomic scope" value="Archaea"/>
</dbReference>
<feature type="region of interest" description="Disordered" evidence="1">
    <location>
        <begin position="1"/>
        <end position="43"/>
    </location>
</feature>
<proteinExistence type="predicted"/>
<reference evidence="3 4" key="1">
    <citation type="journal article" date="2013" name="Genome Announc.">
        <title>Draft Genome Sequence of 'Candidatus Halobonum tyrrellensis' Strain G22, Isolated from the Hypersaline Waters of Lake Tyrrell, Australia.</title>
        <authorList>
            <person name="Ugalde J.A."/>
            <person name="Narasingarao P."/>
            <person name="Kuo S."/>
            <person name="Podell S."/>
            <person name="Allen E.E."/>
        </authorList>
    </citation>
    <scope>NUCLEOTIDE SEQUENCE [LARGE SCALE GENOMIC DNA]</scope>
    <source>
        <strain evidence="3 4">G22</strain>
    </source>
</reference>
<evidence type="ECO:0000313" key="3">
    <source>
        <dbReference type="EMBL" id="ESP87730.1"/>
    </source>
</evidence>
<dbReference type="Pfam" id="PF25205">
    <property type="entry name" value="DUF7835"/>
    <property type="match status" value="1"/>
</dbReference>